<feature type="transmembrane region" description="Helical" evidence="1">
    <location>
        <begin position="16"/>
        <end position="36"/>
    </location>
</feature>
<dbReference type="EMBL" id="BK016059">
    <property type="protein sequence ID" value="DAF91686.1"/>
    <property type="molecule type" value="Genomic_DNA"/>
</dbReference>
<reference evidence="2" key="1">
    <citation type="journal article" date="2021" name="Proc. Natl. Acad. Sci. U.S.A.">
        <title>A Catalog of Tens of Thousands of Viruses from Human Metagenomes Reveals Hidden Associations with Chronic Diseases.</title>
        <authorList>
            <person name="Tisza M.J."/>
            <person name="Buck C.B."/>
        </authorList>
    </citation>
    <scope>NUCLEOTIDE SEQUENCE</scope>
    <source>
        <strain evidence="2">Ct8Cp41</strain>
    </source>
</reference>
<keyword evidence="1" id="KW-0472">Membrane</keyword>
<accession>A0A8S5UBF8</accession>
<sequence>MTRPRRYASENRRGLLFRYFVYLAGVYLCSMSIVLYT</sequence>
<organism evidence="2">
    <name type="scientific">Siphoviridae sp. ct8Cp41</name>
    <dbReference type="NCBI Taxonomy" id="2825358"/>
    <lineage>
        <taxon>Viruses</taxon>
        <taxon>Duplodnaviria</taxon>
        <taxon>Heunggongvirae</taxon>
        <taxon>Uroviricota</taxon>
        <taxon>Caudoviricetes</taxon>
    </lineage>
</organism>
<name>A0A8S5UBF8_9CAUD</name>
<evidence type="ECO:0000256" key="1">
    <source>
        <dbReference type="SAM" id="Phobius"/>
    </source>
</evidence>
<keyword evidence="1" id="KW-1133">Transmembrane helix</keyword>
<protein>
    <submittedName>
        <fullName evidence="2">Uncharacterized protein</fullName>
    </submittedName>
</protein>
<keyword evidence="1" id="KW-0812">Transmembrane</keyword>
<proteinExistence type="predicted"/>
<evidence type="ECO:0000313" key="2">
    <source>
        <dbReference type="EMBL" id="DAF91686.1"/>
    </source>
</evidence>